<organism evidence="1 2">
    <name type="scientific">Pholiota conissans</name>
    <dbReference type="NCBI Taxonomy" id="109636"/>
    <lineage>
        <taxon>Eukaryota</taxon>
        <taxon>Fungi</taxon>
        <taxon>Dikarya</taxon>
        <taxon>Basidiomycota</taxon>
        <taxon>Agaricomycotina</taxon>
        <taxon>Agaricomycetes</taxon>
        <taxon>Agaricomycetidae</taxon>
        <taxon>Agaricales</taxon>
        <taxon>Agaricineae</taxon>
        <taxon>Strophariaceae</taxon>
        <taxon>Pholiota</taxon>
    </lineage>
</organism>
<dbReference type="AlphaFoldDB" id="A0A9P6CT72"/>
<comment type="caution">
    <text evidence="1">The sequence shown here is derived from an EMBL/GenBank/DDBJ whole genome shotgun (WGS) entry which is preliminary data.</text>
</comment>
<dbReference type="OrthoDB" id="3250044at2759"/>
<proteinExistence type="predicted"/>
<gene>
    <name evidence="1" type="ORF">BDN70DRAFT_925524</name>
</gene>
<dbReference type="EMBL" id="MU155502">
    <property type="protein sequence ID" value="KAF9472750.1"/>
    <property type="molecule type" value="Genomic_DNA"/>
</dbReference>
<accession>A0A9P6CT72</accession>
<evidence type="ECO:0000313" key="1">
    <source>
        <dbReference type="EMBL" id="KAF9472750.1"/>
    </source>
</evidence>
<dbReference type="Proteomes" id="UP000807469">
    <property type="component" value="Unassembled WGS sequence"/>
</dbReference>
<sequence length="292" mass="32718">MAISTSLRVRPARMILSGMPRIQNTMANWMSPDLGFIVMEHIDGVCSDPDGALVAAAVEFLITIKNPTTIPGPIGGGLIIHLFFLDWEVAIVYDGFGARGAYKRTKLYLVTVYLDLASMNLPQILAFVGSKQRVHLTPEVESHGLPFCPCDMNRNNFFKDREARIVAIDFCATCFLPSFDVALHKGRGDQFVKQVTQHLKRPVSAQCIAQGFLCPCSVWEGHYRKLKKVQFNYFTGIDYKVRRPTKNKAHNMLMERNVQRPVSTTIAISDLFSTVYAPPYPYANVARRALAS</sequence>
<keyword evidence="2" id="KW-1185">Reference proteome</keyword>
<evidence type="ECO:0000313" key="2">
    <source>
        <dbReference type="Proteomes" id="UP000807469"/>
    </source>
</evidence>
<name>A0A9P6CT72_9AGAR</name>
<protein>
    <submittedName>
        <fullName evidence="1">Uncharacterized protein</fullName>
    </submittedName>
</protein>
<reference evidence="1" key="1">
    <citation type="submission" date="2020-11" db="EMBL/GenBank/DDBJ databases">
        <authorList>
            <consortium name="DOE Joint Genome Institute"/>
            <person name="Ahrendt S."/>
            <person name="Riley R."/>
            <person name="Andreopoulos W."/>
            <person name="Labutti K."/>
            <person name="Pangilinan J."/>
            <person name="Ruiz-Duenas F.J."/>
            <person name="Barrasa J.M."/>
            <person name="Sanchez-Garcia M."/>
            <person name="Camarero S."/>
            <person name="Miyauchi S."/>
            <person name="Serrano A."/>
            <person name="Linde D."/>
            <person name="Babiker R."/>
            <person name="Drula E."/>
            <person name="Ayuso-Fernandez I."/>
            <person name="Pacheco R."/>
            <person name="Padilla G."/>
            <person name="Ferreira P."/>
            <person name="Barriuso J."/>
            <person name="Kellner H."/>
            <person name="Castanera R."/>
            <person name="Alfaro M."/>
            <person name="Ramirez L."/>
            <person name="Pisabarro A.G."/>
            <person name="Kuo A."/>
            <person name="Tritt A."/>
            <person name="Lipzen A."/>
            <person name="He G."/>
            <person name="Yan M."/>
            <person name="Ng V."/>
            <person name="Cullen D."/>
            <person name="Martin F."/>
            <person name="Rosso M.-N."/>
            <person name="Henrissat B."/>
            <person name="Hibbett D."/>
            <person name="Martinez A.T."/>
            <person name="Grigoriev I.V."/>
        </authorList>
    </citation>
    <scope>NUCLEOTIDE SEQUENCE</scope>
    <source>
        <strain evidence="1">CIRM-BRFM 674</strain>
    </source>
</reference>